<accession>A0A164VSR9</accession>
<protein>
    <submittedName>
        <fullName evidence="1">Uncharacterized protein</fullName>
    </submittedName>
</protein>
<dbReference type="Proteomes" id="UP000077755">
    <property type="component" value="Chromosome 6"/>
</dbReference>
<dbReference type="AlphaFoldDB" id="A0A164VSR9"/>
<dbReference type="SUPFAM" id="SSF48056">
    <property type="entry name" value="Di-copper centre-containing domain"/>
    <property type="match status" value="1"/>
</dbReference>
<organism evidence="1">
    <name type="scientific">Daucus carota subsp. sativus</name>
    <name type="common">Carrot</name>
    <dbReference type="NCBI Taxonomy" id="79200"/>
    <lineage>
        <taxon>Eukaryota</taxon>
        <taxon>Viridiplantae</taxon>
        <taxon>Streptophyta</taxon>
        <taxon>Embryophyta</taxon>
        <taxon>Tracheophyta</taxon>
        <taxon>Spermatophyta</taxon>
        <taxon>Magnoliopsida</taxon>
        <taxon>eudicotyledons</taxon>
        <taxon>Gunneridae</taxon>
        <taxon>Pentapetalae</taxon>
        <taxon>asterids</taxon>
        <taxon>campanulids</taxon>
        <taxon>Apiales</taxon>
        <taxon>Apiaceae</taxon>
        <taxon>Apioideae</taxon>
        <taxon>Scandiceae</taxon>
        <taxon>Daucinae</taxon>
        <taxon>Daucus</taxon>
        <taxon>Daucus sect. Daucus</taxon>
    </lineage>
</organism>
<name>A0A164VSR9_DAUCS</name>
<gene>
    <name evidence="1" type="ORF">DCAR_021837</name>
    <name evidence="2" type="ORF">DCAR_0624362</name>
</gene>
<evidence type="ECO:0000313" key="1">
    <source>
        <dbReference type="EMBL" id="KZM90798.1"/>
    </source>
</evidence>
<dbReference type="STRING" id="79200.A0A164VSR9"/>
<dbReference type="EMBL" id="LNRQ01000006">
    <property type="protein sequence ID" value="KZM90798.1"/>
    <property type="molecule type" value="Genomic_DNA"/>
</dbReference>
<reference evidence="2" key="2">
    <citation type="submission" date="2022-03" db="EMBL/GenBank/DDBJ databases">
        <title>Draft title - Genomic analysis of global carrot germplasm unveils the trajectory of domestication and the origin of high carotenoid orange carrot.</title>
        <authorList>
            <person name="Iorizzo M."/>
            <person name="Ellison S."/>
            <person name="Senalik D."/>
            <person name="Macko-Podgorni A."/>
            <person name="Grzebelus D."/>
            <person name="Bostan H."/>
            <person name="Rolling W."/>
            <person name="Curaba J."/>
            <person name="Simon P."/>
        </authorList>
    </citation>
    <scope>NUCLEOTIDE SEQUENCE</scope>
    <source>
        <tissue evidence="2">Leaf</tissue>
    </source>
</reference>
<reference evidence="1" key="1">
    <citation type="journal article" date="2016" name="Nat. Genet.">
        <title>A high-quality carrot genome assembly provides new insights into carotenoid accumulation and asterid genome evolution.</title>
        <authorList>
            <person name="Iorizzo M."/>
            <person name="Ellison S."/>
            <person name="Senalik D."/>
            <person name="Zeng P."/>
            <person name="Satapoomin P."/>
            <person name="Huang J."/>
            <person name="Bowman M."/>
            <person name="Iovene M."/>
            <person name="Sanseverino W."/>
            <person name="Cavagnaro P."/>
            <person name="Yildiz M."/>
            <person name="Macko-Podgorni A."/>
            <person name="Moranska E."/>
            <person name="Grzebelus E."/>
            <person name="Grzebelus D."/>
            <person name="Ashrafi H."/>
            <person name="Zheng Z."/>
            <person name="Cheng S."/>
            <person name="Spooner D."/>
            <person name="Van Deynze A."/>
            <person name="Simon P."/>
        </authorList>
    </citation>
    <scope>NUCLEOTIDE SEQUENCE [LARGE SCALE GENOMIC DNA]</scope>
    <source>
        <tissue evidence="1">Leaf</tissue>
    </source>
</reference>
<dbReference type="EMBL" id="CP093348">
    <property type="protein sequence ID" value="WOH04950.1"/>
    <property type="molecule type" value="Genomic_DNA"/>
</dbReference>
<dbReference type="OMA" id="PHSFCTA"/>
<evidence type="ECO:0000313" key="3">
    <source>
        <dbReference type="Proteomes" id="UP000077755"/>
    </source>
</evidence>
<dbReference type="Gene3D" id="1.10.1280.10">
    <property type="entry name" value="Di-copper center containing domain from catechol oxidase"/>
    <property type="match status" value="1"/>
</dbReference>
<proteinExistence type="predicted"/>
<keyword evidence="3" id="KW-1185">Reference proteome</keyword>
<sequence length="183" mass="19883">MASLLLPLISATHLHRNNSISNTGSYFFNHQKLKHAHKNKLSCRAVKESTKGDEENVERGKFDRRDILLGLGGLYGTAAVSQSAVLAEPVDAVNCGNADSLPKCTNIKDGNCCPPVPPEIKIVDFTFPTSPSSPGSLRIRPAAHLADDVYVAKYNKAMEIMRSLPEDHPHSFCTASCHSLCLL</sequence>
<evidence type="ECO:0000313" key="2">
    <source>
        <dbReference type="EMBL" id="WOH04950.1"/>
    </source>
</evidence>
<dbReference type="Gramene" id="KZM90798">
    <property type="protein sequence ID" value="KZM90798"/>
    <property type="gene ID" value="DCAR_021837"/>
</dbReference>
<dbReference type="InterPro" id="IPR008922">
    <property type="entry name" value="Di-copper_centre_dom_sf"/>
</dbReference>